<dbReference type="EMBL" id="VGLS01001045">
    <property type="protein sequence ID" value="MBM3226776.1"/>
    <property type="molecule type" value="Genomic_DNA"/>
</dbReference>
<dbReference type="SUPFAM" id="SSF54593">
    <property type="entry name" value="Glyoxalase/Bleomycin resistance protein/Dihydroxybiphenyl dioxygenase"/>
    <property type="match status" value="1"/>
</dbReference>
<dbReference type="PROSITE" id="PS51819">
    <property type="entry name" value="VOC"/>
    <property type="match status" value="1"/>
</dbReference>
<dbReference type="Gene3D" id="3.10.180.10">
    <property type="entry name" value="2,3-Dihydroxybiphenyl 1,2-Dioxygenase, domain 1"/>
    <property type="match status" value="1"/>
</dbReference>
<sequence>MSYKPRKLGHVNIFVRNAARSRAWYEDLFGLHTYGFTPGRAAFMTSDLGNSHEIALMEVGEDAAGPQPGQVGLNHLAWYMDSLDDLKEWYFRLKEKNVPIDWVSDHGHAIGIYIRDPDGNGIEVSYEMPSSEWGHDPNGYMIGGTKRGRLSGPWDEDIARDARAHA</sequence>
<reference evidence="2" key="1">
    <citation type="submission" date="2019-03" db="EMBL/GenBank/DDBJ databases">
        <title>Lake Tanganyika Metagenome-Assembled Genomes (MAGs).</title>
        <authorList>
            <person name="Tran P."/>
        </authorList>
    </citation>
    <scope>NUCLEOTIDE SEQUENCE</scope>
    <source>
        <strain evidence="2">K_DeepCast_65m_m2_066</strain>
    </source>
</reference>
<dbReference type="PANTHER" id="PTHR43279">
    <property type="entry name" value="CATECHOL-2,3-DIOXYGENASE"/>
    <property type="match status" value="1"/>
</dbReference>
<evidence type="ECO:0000259" key="1">
    <source>
        <dbReference type="PROSITE" id="PS51819"/>
    </source>
</evidence>
<evidence type="ECO:0000313" key="2">
    <source>
        <dbReference type="EMBL" id="MBM3226776.1"/>
    </source>
</evidence>
<dbReference type="AlphaFoldDB" id="A0A937W4K4"/>
<comment type="caution">
    <text evidence="2">The sequence shown here is derived from an EMBL/GenBank/DDBJ whole genome shotgun (WGS) entry which is preliminary data.</text>
</comment>
<dbReference type="InterPro" id="IPR037523">
    <property type="entry name" value="VOC_core"/>
</dbReference>
<organism evidence="2 3">
    <name type="scientific">Tectimicrobiota bacterium</name>
    <dbReference type="NCBI Taxonomy" id="2528274"/>
    <lineage>
        <taxon>Bacteria</taxon>
        <taxon>Pseudomonadati</taxon>
        <taxon>Nitrospinota/Tectimicrobiota group</taxon>
        <taxon>Candidatus Tectimicrobiota</taxon>
    </lineage>
</organism>
<dbReference type="InterPro" id="IPR004360">
    <property type="entry name" value="Glyas_Fos-R_dOase_dom"/>
</dbReference>
<feature type="domain" description="VOC" evidence="1">
    <location>
        <begin position="7"/>
        <end position="127"/>
    </location>
</feature>
<dbReference type="Proteomes" id="UP000712673">
    <property type="component" value="Unassembled WGS sequence"/>
</dbReference>
<dbReference type="InterPro" id="IPR029068">
    <property type="entry name" value="Glyas_Bleomycin-R_OHBP_Dase"/>
</dbReference>
<name>A0A937W4K4_UNCTE</name>
<accession>A0A937W4K4</accession>
<evidence type="ECO:0000313" key="3">
    <source>
        <dbReference type="Proteomes" id="UP000712673"/>
    </source>
</evidence>
<gene>
    <name evidence="2" type="ORF">FJZ47_23680</name>
</gene>
<protein>
    <submittedName>
        <fullName evidence="2">VOC family protein</fullName>
    </submittedName>
</protein>
<dbReference type="PANTHER" id="PTHR43279:SF1">
    <property type="entry name" value="CATECHOL-2,3-DIOXYGENASE"/>
    <property type="match status" value="1"/>
</dbReference>
<dbReference type="Pfam" id="PF00903">
    <property type="entry name" value="Glyoxalase"/>
    <property type="match status" value="1"/>
</dbReference>
<proteinExistence type="predicted"/>